<dbReference type="RefSeq" id="WP_198076219.1">
    <property type="nucleotide sequence ID" value="NZ_JAEDAE010000007.1"/>
</dbReference>
<name>A0ABS0QB22_9BACT</name>
<evidence type="ECO:0000256" key="3">
    <source>
        <dbReference type="SAM" id="SignalP"/>
    </source>
</evidence>
<keyword evidence="5" id="KW-1185">Reference proteome</keyword>
<accession>A0ABS0QB22</accession>
<proteinExistence type="predicted"/>
<feature type="chain" id="PRO_5045047671" evidence="3">
    <location>
        <begin position="33"/>
        <end position="100"/>
    </location>
</feature>
<protein>
    <submittedName>
        <fullName evidence="4">Uncharacterized protein</fullName>
    </submittedName>
</protein>
<feature type="compositionally biased region" description="Acidic residues" evidence="2">
    <location>
        <begin position="81"/>
        <end position="92"/>
    </location>
</feature>
<dbReference type="Proteomes" id="UP000625631">
    <property type="component" value="Unassembled WGS sequence"/>
</dbReference>
<sequence>MKRLLLTFANALRGTLLVGLAGALALALPACQADQQRLARLEAVQQQQTQELARLRRQLADKEEEVAELETCVDDLESAVYEDDSTAYDDEPDRPALKQL</sequence>
<evidence type="ECO:0000256" key="2">
    <source>
        <dbReference type="SAM" id="MobiDB-lite"/>
    </source>
</evidence>
<evidence type="ECO:0000256" key="1">
    <source>
        <dbReference type="SAM" id="Coils"/>
    </source>
</evidence>
<feature type="signal peptide" evidence="3">
    <location>
        <begin position="1"/>
        <end position="32"/>
    </location>
</feature>
<dbReference type="EMBL" id="JAEDAE010000007">
    <property type="protein sequence ID" value="MBH8559533.1"/>
    <property type="molecule type" value="Genomic_DNA"/>
</dbReference>
<feature type="coiled-coil region" evidence="1">
    <location>
        <begin position="38"/>
        <end position="79"/>
    </location>
</feature>
<keyword evidence="3" id="KW-0732">Signal</keyword>
<reference evidence="4 5" key="1">
    <citation type="submission" date="2020-12" db="EMBL/GenBank/DDBJ databases">
        <title>Hymenobacter sp.</title>
        <authorList>
            <person name="Kim M.K."/>
        </authorList>
    </citation>
    <scope>NUCLEOTIDE SEQUENCE [LARGE SCALE GENOMIC DNA]</scope>
    <source>
        <strain evidence="4 5">BT442</strain>
    </source>
</reference>
<gene>
    <name evidence="4" type="ORF">I7X13_15845</name>
</gene>
<comment type="caution">
    <text evidence="4">The sequence shown here is derived from an EMBL/GenBank/DDBJ whole genome shotgun (WGS) entry which is preliminary data.</text>
</comment>
<evidence type="ECO:0000313" key="5">
    <source>
        <dbReference type="Proteomes" id="UP000625631"/>
    </source>
</evidence>
<feature type="region of interest" description="Disordered" evidence="2">
    <location>
        <begin position="81"/>
        <end position="100"/>
    </location>
</feature>
<keyword evidence="1" id="KW-0175">Coiled coil</keyword>
<evidence type="ECO:0000313" key="4">
    <source>
        <dbReference type="EMBL" id="MBH8559533.1"/>
    </source>
</evidence>
<organism evidence="4 5">
    <name type="scientific">Hymenobacter negativus</name>
    <dbReference type="NCBI Taxonomy" id="2795026"/>
    <lineage>
        <taxon>Bacteria</taxon>
        <taxon>Pseudomonadati</taxon>
        <taxon>Bacteroidota</taxon>
        <taxon>Cytophagia</taxon>
        <taxon>Cytophagales</taxon>
        <taxon>Hymenobacteraceae</taxon>
        <taxon>Hymenobacter</taxon>
    </lineage>
</organism>